<evidence type="ECO:0000256" key="2">
    <source>
        <dbReference type="ARBA" id="ARBA00004123"/>
    </source>
</evidence>
<dbReference type="EMBL" id="QZAF01000020">
    <property type="protein sequence ID" value="THV76432.1"/>
    <property type="molecule type" value="Genomic_DNA"/>
</dbReference>
<protein>
    <recommendedName>
        <fullName evidence="8">Histone chaperone domain-containing protein</fullName>
    </recommendedName>
</protein>
<keyword evidence="4" id="KW-0143">Chaperone</keyword>
<organism evidence="9 13">
    <name type="scientific">Aureobasidium pullulans</name>
    <name type="common">Black yeast</name>
    <name type="synonym">Pullularia pullulans</name>
    <dbReference type="NCBI Taxonomy" id="5580"/>
    <lineage>
        <taxon>Eukaryota</taxon>
        <taxon>Fungi</taxon>
        <taxon>Dikarya</taxon>
        <taxon>Ascomycota</taxon>
        <taxon>Pezizomycotina</taxon>
        <taxon>Dothideomycetes</taxon>
        <taxon>Dothideomycetidae</taxon>
        <taxon>Dothideales</taxon>
        <taxon>Saccotheciaceae</taxon>
        <taxon>Aureobasidium</taxon>
    </lineage>
</organism>
<accession>A0A4S8SYM5</accession>
<evidence type="ECO:0000313" key="14">
    <source>
        <dbReference type="Proteomes" id="UP000308802"/>
    </source>
</evidence>
<comment type="similarity">
    <text evidence="3">Belongs to the CHZ1 family.</text>
</comment>
<feature type="compositionally biased region" description="Acidic residues" evidence="7">
    <location>
        <begin position="35"/>
        <end position="48"/>
    </location>
</feature>
<evidence type="ECO:0000313" key="10">
    <source>
        <dbReference type="EMBL" id="THW67124.1"/>
    </source>
</evidence>
<evidence type="ECO:0000256" key="3">
    <source>
        <dbReference type="ARBA" id="ARBA00008057"/>
    </source>
</evidence>
<dbReference type="Pfam" id="PF09649">
    <property type="entry name" value="CHZ"/>
    <property type="match status" value="1"/>
</dbReference>
<evidence type="ECO:0000259" key="8">
    <source>
        <dbReference type="SMART" id="SM01082"/>
    </source>
</evidence>
<dbReference type="AlphaFoldDB" id="A0A4S8SYM5"/>
<evidence type="ECO:0000256" key="1">
    <source>
        <dbReference type="ARBA" id="ARBA00002212"/>
    </source>
</evidence>
<sequence length="121" mass="13437">MSDENKTTSQTGAPILTDAEHQQVHGKGKGKAVEDMDMDDDSSSEEEEQNKSTNTIAQAAPEEHDEGEEDNMEEIDEDNIISGGRRTRGKTIDFAKAAEGLDDDEDEDEDDDFEDPEEMKQ</sequence>
<dbReference type="GO" id="GO:0005634">
    <property type="term" value="C:nucleus"/>
    <property type="evidence" value="ECO:0007669"/>
    <property type="project" value="UniProtKB-SubCell"/>
</dbReference>
<dbReference type="Proteomes" id="UP000304951">
    <property type="component" value="Unassembled WGS sequence"/>
</dbReference>
<dbReference type="Proteomes" id="UP000309734">
    <property type="component" value="Unassembled WGS sequence"/>
</dbReference>
<evidence type="ECO:0000256" key="6">
    <source>
        <dbReference type="ARBA" id="ARBA00025877"/>
    </source>
</evidence>
<dbReference type="OrthoDB" id="3939339at2759"/>
<dbReference type="EMBL" id="QZBS01000074">
    <property type="protein sequence ID" value="THZ74512.1"/>
    <property type="molecule type" value="Genomic_DNA"/>
</dbReference>
<feature type="compositionally biased region" description="Acidic residues" evidence="7">
    <location>
        <begin position="63"/>
        <end position="79"/>
    </location>
</feature>
<feature type="compositionally biased region" description="Acidic residues" evidence="7">
    <location>
        <begin position="100"/>
        <end position="121"/>
    </location>
</feature>
<dbReference type="EMBL" id="QZAO01000061">
    <property type="protein sequence ID" value="THW76593.1"/>
    <property type="molecule type" value="Genomic_DNA"/>
</dbReference>
<reference evidence="13 14" key="1">
    <citation type="submission" date="2018-10" db="EMBL/GenBank/DDBJ databases">
        <title>Fifty Aureobasidium pullulans genomes reveal a recombining polyextremotolerant generalist.</title>
        <authorList>
            <person name="Gostincar C."/>
            <person name="Turk M."/>
            <person name="Zajc J."/>
            <person name="Gunde-Cimerman N."/>
        </authorList>
    </citation>
    <scope>NUCLEOTIDE SEQUENCE [LARGE SCALE GENOMIC DNA]</scope>
    <source>
        <strain evidence="11 14">EXF-10659</strain>
        <strain evidence="10 16">EXF-10751</strain>
        <strain evidence="9 13">EXF-11900</strain>
        <strain evidence="12 15">EXF-3519</strain>
    </source>
</reference>
<comment type="function">
    <text evidence="1">Forms a chaperone-bound H2A.Z-H2B complex that acts as a source for SWR1 complex-dependent H2A to H2A.Z histone replacement in chromatin.</text>
</comment>
<evidence type="ECO:0000313" key="11">
    <source>
        <dbReference type="EMBL" id="THW76593.1"/>
    </source>
</evidence>
<feature type="domain" description="Histone chaperone" evidence="8">
    <location>
        <begin position="66"/>
        <end position="103"/>
    </location>
</feature>
<evidence type="ECO:0000313" key="9">
    <source>
        <dbReference type="EMBL" id="THV76432.1"/>
    </source>
</evidence>
<evidence type="ECO:0000313" key="12">
    <source>
        <dbReference type="EMBL" id="THZ74512.1"/>
    </source>
</evidence>
<dbReference type="EMBL" id="QZAN01000004">
    <property type="protein sequence ID" value="THW67124.1"/>
    <property type="molecule type" value="Genomic_DNA"/>
</dbReference>
<evidence type="ECO:0000256" key="5">
    <source>
        <dbReference type="ARBA" id="ARBA00023242"/>
    </source>
</evidence>
<name>A0A4S8SYM5_AURPU</name>
<comment type="caution">
    <text evidence="9">The sequence shown here is derived from an EMBL/GenBank/DDBJ whole genome shotgun (WGS) entry which is preliminary data.</text>
</comment>
<keyword evidence="5" id="KW-0539">Nucleus</keyword>
<gene>
    <name evidence="12" type="ORF">D6C85_03433</name>
    <name evidence="11" type="ORF">D6D19_03004</name>
    <name evidence="10" type="ORF">D6D20_00785</name>
    <name evidence="9" type="ORF">D6D28_01109</name>
</gene>
<dbReference type="Proteomes" id="UP000310421">
    <property type="component" value="Unassembled WGS sequence"/>
</dbReference>
<comment type="subunit">
    <text evidence="6">Forms a heterotrimer with H2A.Z-H2B, stabilizing the association of the histone dimer. Also, with a lower affinity, forms a heterotrimer with H2A-H2B.</text>
</comment>
<evidence type="ECO:0000313" key="15">
    <source>
        <dbReference type="Proteomes" id="UP000309734"/>
    </source>
</evidence>
<feature type="region of interest" description="Disordered" evidence="7">
    <location>
        <begin position="1"/>
        <end position="121"/>
    </location>
</feature>
<dbReference type="SMART" id="SM01082">
    <property type="entry name" value="CHZ"/>
    <property type="match status" value="1"/>
</dbReference>
<comment type="subcellular location">
    <subcellularLocation>
        <location evidence="2">Nucleus</location>
    </subcellularLocation>
</comment>
<dbReference type="Proteomes" id="UP000308802">
    <property type="component" value="Unassembled WGS sequence"/>
</dbReference>
<proteinExistence type="inferred from homology"/>
<dbReference type="InterPro" id="IPR019098">
    <property type="entry name" value="Histone_chaperone_domain_CHZ"/>
</dbReference>
<evidence type="ECO:0000256" key="7">
    <source>
        <dbReference type="SAM" id="MobiDB-lite"/>
    </source>
</evidence>
<evidence type="ECO:0000256" key="4">
    <source>
        <dbReference type="ARBA" id="ARBA00023186"/>
    </source>
</evidence>
<evidence type="ECO:0000313" key="13">
    <source>
        <dbReference type="Proteomes" id="UP000304951"/>
    </source>
</evidence>
<evidence type="ECO:0000313" key="16">
    <source>
        <dbReference type="Proteomes" id="UP000310421"/>
    </source>
</evidence>